<dbReference type="STRING" id="633194.SAMN05421759_102428"/>
<feature type="transmembrane region" description="Helical" evidence="1">
    <location>
        <begin position="42"/>
        <end position="61"/>
    </location>
</feature>
<accession>A0A1N7L6Q0</accession>
<dbReference type="Proteomes" id="UP000186684">
    <property type="component" value="Unassembled WGS sequence"/>
</dbReference>
<feature type="transmembrane region" description="Helical" evidence="1">
    <location>
        <begin position="191"/>
        <end position="212"/>
    </location>
</feature>
<feature type="transmembrane region" description="Helical" evidence="1">
    <location>
        <begin position="251"/>
        <end position="273"/>
    </location>
</feature>
<proteinExistence type="predicted"/>
<protein>
    <recommendedName>
        <fullName evidence="4">EamA-like transporter family protein</fullName>
    </recommendedName>
</protein>
<feature type="transmembrane region" description="Helical" evidence="1">
    <location>
        <begin position="224"/>
        <end position="245"/>
    </location>
</feature>
<organism evidence="2 3">
    <name type="scientific">Roseivivax lentus</name>
    <dbReference type="NCBI Taxonomy" id="633194"/>
    <lineage>
        <taxon>Bacteria</taxon>
        <taxon>Pseudomonadati</taxon>
        <taxon>Pseudomonadota</taxon>
        <taxon>Alphaproteobacteria</taxon>
        <taxon>Rhodobacterales</taxon>
        <taxon>Roseobacteraceae</taxon>
        <taxon>Roseivivax</taxon>
    </lineage>
</organism>
<dbReference type="SUPFAM" id="SSF103481">
    <property type="entry name" value="Multidrug resistance efflux transporter EmrE"/>
    <property type="match status" value="2"/>
</dbReference>
<keyword evidence="3" id="KW-1185">Reference proteome</keyword>
<dbReference type="OrthoDB" id="5243804at2"/>
<dbReference type="InterPro" id="IPR037185">
    <property type="entry name" value="EmrE-like"/>
</dbReference>
<name>A0A1N7L6Q0_9RHOB</name>
<evidence type="ECO:0000313" key="2">
    <source>
        <dbReference type="EMBL" id="SIS69508.1"/>
    </source>
</evidence>
<feature type="transmembrane region" description="Helical" evidence="1">
    <location>
        <begin position="111"/>
        <end position="141"/>
    </location>
</feature>
<reference evidence="3" key="1">
    <citation type="submission" date="2017-01" db="EMBL/GenBank/DDBJ databases">
        <authorList>
            <person name="Varghese N."/>
            <person name="Submissions S."/>
        </authorList>
    </citation>
    <scope>NUCLEOTIDE SEQUENCE [LARGE SCALE GENOMIC DNA]</scope>
    <source>
        <strain evidence="3">DSM 29430</strain>
    </source>
</reference>
<keyword evidence="1" id="KW-0812">Transmembrane</keyword>
<evidence type="ECO:0000313" key="3">
    <source>
        <dbReference type="Proteomes" id="UP000186684"/>
    </source>
</evidence>
<sequence>MEPWILFTLLAAAFQTVRFMLQKVMSLGGLSATASSFARFAYAMPFAWAAATLWAGVAGLPAGLDPVFWLYAPLGALAQILATICVVAMFAHRSFAVGITLKKTEVLQTALVGWLILGETVSAAGLGAMVIGLIGVLLLSDTPGLAGRWWQRIGLRVALLGLASGLFFGLSGVGYRGAALAVGAEDPVSRAIFALAPVTLMQTLALGLWLRVRAPGTLTAVARWWPKGIWLGLTSVGGSFGWFAAFSLQNAAYVFAVGQVELIFSLAVSVLVFRERATLRELAGIAVLCASILALVLAI</sequence>
<dbReference type="AlphaFoldDB" id="A0A1N7L6Q0"/>
<feature type="transmembrane region" description="Helical" evidence="1">
    <location>
        <begin position="282"/>
        <end position="298"/>
    </location>
</feature>
<feature type="transmembrane region" description="Helical" evidence="1">
    <location>
        <begin position="68"/>
        <end position="91"/>
    </location>
</feature>
<evidence type="ECO:0008006" key="4">
    <source>
        <dbReference type="Google" id="ProtNLM"/>
    </source>
</evidence>
<evidence type="ECO:0000256" key="1">
    <source>
        <dbReference type="SAM" id="Phobius"/>
    </source>
</evidence>
<keyword evidence="1" id="KW-0472">Membrane</keyword>
<dbReference type="RefSeq" id="WP_076445875.1">
    <property type="nucleotide sequence ID" value="NZ_FTOQ01000002.1"/>
</dbReference>
<keyword evidence="1" id="KW-1133">Transmembrane helix</keyword>
<gene>
    <name evidence="2" type="ORF">SAMN05421759_102428</name>
</gene>
<feature type="transmembrane region" description="Helical" evidence="1">
    <location>
        <begin position="153"/>
        <end position="171"/>
    </location>
</feature>
<dbReference type="EMBL" id="FTOQ01000002">
    <property type="protein sequence ID" value="SIS69508.1"/>
    <property type="molecule type" value="Genomic_DNA"/>
</dbReference>